<dbReference type="Proteomes" id="UP000194236">
    <property type="component" value="Unassembled WGS sequence"/>
</dbReference>
<keyword evidence="1" id="KW-0472">Membrane</keyword>
<dbReference type="OrthoDB" id="6510378at2759"/>
<gene>
    <name evidence="2" type="ORF">BLA29_014745</name>
</gene>
<dbReference type="EMBL" id="MUJZ01011613">
    <property type="protein sequence ID" value="OTF81816.1"/>
    <property type="molecule type" value="Genomic_DNA"/>
</dbReference>
<sequence length="72" mass="8197">MDVDNVLMLIDKNIDYLDDLYKEFNVLISEPTSIAEPFMEWEDQLKAGLAGTSAFLFLLLILIISLCLNQKS</sequence>
<feature type="transmembrane region" description="Helical" evidence="1">
    <location>
        <begin position="47"/>
        <end position="68"/>
    </location>
</feature>
<keyword evidence="3" id="KW-1185">Reference proteome</keyword>
<evidence type="ECO:0000313" key="3">
    <source>
        <dbReference type="Proteomes" id="UP000194236"/>
    </source>
</evidence>
<name>A0A1Y3BQD3_EURMA</name>
<evidence type="ECO:0000313" key="2">
    <source>
        <dbReference type="EMBL" id="OTF81816.1"/>
    </source>
</evidence>
<protein>
    <submittedName>
        <fullName evidence="2">Uncharacterized protein</fullName>
    </submittedName>
</protein>
<comment type="caution">
    <text evidence="2">The sequence shown here is derived from an EMBL/GenBank/DDBJ whole genome shotgun (WGS) entry which is preliminary data.</text>
</comment>
<accession>A0A1Y3BQD3</accession>
<reference evidence="2 3" key="1">
    <citation type="submission" date="2017-03" db="EMBL/GenBank/DDBJ databases">
        <title>Genome Survey of Euroglyphus maynei.</title>
        <authorList>
            <person name="Arlian L.G."/>
            <person name="Morgan M.S."/>
            <person name="Rider S.D."/>
        </authorList>
    </citation>
    <scope>NUCLEOTIDE SEQUENCE [LARGE SCALE GENOMIC DNA]</scope>
    <source>
        <strain evidence="2">Arlian Lab</strain>
        <tissue evidence="2">Whole body</tissue>
    </source>
</reference>
<feature type="non-terminal residue" evidence="2">
    <location>
        <position position="72"/>
    </location>
</feature>
<dbReference type="AlphaFoldDB" id="A0A1Y3BQD3"/>
<keyword evidence="1" id="KW-1133">Transmembrane helix</keyword>
<evidence type="ECO:0000256" key="1">
    <source>
        <dbReference type="SAM" id="Phobius"/>
    </source>
</evidence>
<keyword evidence="1" id="KW-0812">Transmembrane</keyword>
<organism evidence="2 3">
    <name type="scientific">Euroglyphus maynei</name>
    <name type="common">Mayne's house dust mite</name>
    <dbReference type="NCBI Taxonomy" id="6958"/>
    <lineage>
        <taxon>Eukaryota</taxon>
        <taxon>Metazoa</taxon>
        <taxon>Ecdysozoa</taxon>
        <taxon>Arthropoda</taxon>
        <taxon>Chelicerata</taxon>
        <taxon>Arachnida</taxon>
        <taxon>Acari</taxon>
        <taxon>Acariformes</taxon>
        <taxon>Sarcoptiformes</taxon>
        <taxon>Astigmata</taxon>
        <taxon>Psoroptidia</taxon>
        <taxon>Analgoidea</taxon>
        <taxon>Pyroglyphidae</taxon>
        <taxon>Pyroglyphinae</taxon>
        <taxon>Euroglyphus</taxon>
    </lineage>
</organism>
<proteinExistence type="predicted"/>